<evidence type="ECO:0000313" key="3">
    <source>
        <dbReference type="Proteomes" id="UP000799764"/>
    </source>
</evidence>
<dbReference type="InterPro" id="IPR031350">
    <property type="entry name" value="Goodbye_dom"/>
</dbReference>
<evidence type="ECO:0000259" key="1">
    <source>
        <dbReference type="Pfam" id="PF17109"/>
    </source>
</evidence>
<proteinExistence type="predicted"/>
<dbReference type="AlphaFoldDB" id="A0A9P4UIQ2"/>
<organism evidence="2 3">
    <name type="scientific">Karstenula rhodostoma CBS 690.94</name>
    <dbReference type="NCBI Taxonomy" id="1392251"/>
    <lineage>
        <taxon>Eukaryota</taxon>
        <taxon>Fungi</taxon>
        <taxon>Dikarya</taxon>
        <taxon>Ascomycota</taxon>
        <taxon>Pezizomycotina</taxon>
        <taxon>Dothideomycetes</taxon>
        <taxon>Pleosporomycetidae</taxon>
        <taxon>Pleosporales</taxon>
        <taxon>Massarineae</taxon>
        <taxon>Didymosphaeriaceae</taxon>
        <taxon>Karstenula</taxon>
    </lineage>
</organism>
<feature type="domain" description="Fungal STAND N-terminal Goodbye" evidence="1">
    <location>
        <begin position="13"/>
        <end position="131"/>
    </location>
</feature>
<reference evidence="2" key="1">
    <citation type="journal article" date="2020" name="Stud. Mycol.">
        <title>101 Dothideomycetes genomes: a test case for predicting lifestyles and emergence of pathogens.</title>
        <authorList>
            <person name="Haridas S."/>
            <person name="Albert R."/>
            <person name="Binder M."/>
            <person name="Bloem J."/>
            <person name="Labutti K."/>
            <person name="Salamov A."/>
            <person name="Andreopoulos B."/>
            <person name="Baker S."/>
            <person name="Barry K."/>
            <person name="Bills G."/>
            <person name="Bluhm B."/>
            <person name="Cannon C."/>
            <person name="Castanera R."/>
            <person name="Culley D."/>
            <person name="Daum C."/>
            <person name="Ezra D."/>
            <person name="Gonzalez J."/>
            <person name="Henrissat B."/>
            <person name="Kuo A."/>
            <person name="Liang C."/>
            <person name="Lipzen A."/>
            <person name="Lutzoni F."/>
            <person name="Magnuson J."/>
            <person name="Mondo S."/>
            <person name="Nolan M."/>
            <person name="Ohm R."/>
            <person name="Pangilinan J."/>
            <person name="Park H.-J."/>
            <person name="Ramirez L."/>
            <person name="Alfaro M."/>
            <person name="Sun H."/>
            <person name="Tritt A."/>
            <person name="Yoshinaga Y."/>
            <person name="Zwiers L.-H."/>
            <person name="Turgeon B."/>
            <person name="Goodwin S."/>
            <person name="Spatafora J."/>
            <person name="Crous P."/>
            <person name="Grigoriev I."/>
        </authorList>
    </citation>
    <scope>NUCLEOTIDE SEQUENCE</scope>
    <source>
        <strain evidence="2">CBS 690.94</strain>
    </source>
</reference>
<dbReference type="EMBL" id="MU001492">
    <property type="protein sequence ID" value="KAF2451400.1"/>
    <property type="molecule type" value="Genomic_DNA"/>
</dbReference>
<comment type="caution">
    <text evidence="2">The sequence shown here is derived from an EMBL/GenBank/DDBJ whole genome shotgun (WGS) entry which is preliminary data.</text>
</comment>
<dbReference type="OrthoDB" id="448455at2759"/>
<protein>
    <recommendedName>
        <fullName evidence="1">Fungal STAND N-terminal Goodbye domain-containing protein</fullName>
    </recommendedName>
</protein>
<keyword evidence="3" id="KW-1185">Reference proteome</keyword>
<accession>A0A9P4UIQ2</accession>
<evidence type="ECO:0000313" key="2">
    <source>
        <dbReference type="EMBL" id="KAF2451400.1"/>
    </source>
</evidence>
<name>A0A9P4UIQ2_9PLEO</name>
<dbReference type="Proteomes" id="UP000799764">
    <property type="component" value="Unassembled WGS sequence"/>
</dbReference>
<dbReference type="Pfam" id="PF17109">
    <property type="entry name" value="Goodbye"/>
    <property type="match status" value="1"/>
</dbReference>
<gene>
    <name evidence="2" type="ORF">P171DRAFT_478441</name>
</gene>
<sequence>MATPSRFETIFETGRQRYEKRTGKPLDSTLVANLKTTADLRKYIESQNGTFETFRNKDKIIYAKLNTIFTPIERLRNCVASPVSASSPPVGACFSAVAVLIKSAQDVSAHYDQIVELFEIIGAVMDQFKIHDINRITPQLEENFANVLATKEYILKILKGQDEEMEQLHKRLDQLVQDRTSLVVEQINSSVNRIKTQTANANTHIERIGNHTKYLSPDI</sequence>